<dbReference type="AlphaFoldDB" id="A0A1K1KNL0"/>
<dbReference type="InterPro" id="IPR004038">
    <property type="entry name" value="Ribosomal_eL8/eL30/eS12/Gad45"/>
</dbReference>
<dbReference type="Gene3D" id="3.30.1330.30">
    <property type="match status" value="1"/>
</dbReference>
<dbReference type="GO" id="GO:0005840">
    <property type="term" value="C:ribosome"/>
    <property type="evidence" value="ECO:0007669"/>
    <property type="project" value="UniProtKB-KW"/>
</dbReference>
<evidence type="ECO:0000313" key="3">
    <source>
        <dbReference type="Proteomes" id="UP000190935"/>
    </source>
</evidence>
<gene>
    <name evidence="2" type="ORF">LAC1533_1058</name>
</gene>
<dbReference type="Pfam" id="PF01248">
    <property type="entry name" value="Ribosomal_L7Ae"/>
    <property type="match status" value="1"/>
</dbReference>
<name>A0A1K1KNL0_9LACO</name>
<protein>
    <submittedName>
        <fullName evidence="2">Ribosomal protein L7Ae family protein</fullName>
    </submittedName>
</protein>
<accession>A0A1K1KNL0</accession>
<proteinExistence type="predicted"/>
<dbReference type="NCBIfam" id="NF005585">
    <property type="entry name" value="PRK07283.1"/>
    <property type="match status" value="1"/>
</dbReference>
<dbReference type="InterPro" id="IPR029064">
    <property type="entry name" value="Ribosomal_eL30-like_sf"/>
</dbReference>
<dbReference type="OrthoDB" id="9794863at2"/>
<keyword evidence="2" id="KW-0689">Ribosomal protein</keyword>
<evidence type="ECO:0000259" key="1">
    <source>
        <dbReference type="Pfam" id="PF01248"/>
    </source>
</evidence>
<sequence>MENKQKVLNLLGLAQRARKITTGTDMVLKQVRAQKVTVVFVASDCAENTRKRFNDKCRSYNVSLSQAFNELELSNAIGQKRSVIAVTDRGFGRKMLELLST</sequence>
<keyword evidence="2" id="KW-0687">Ribonucleoprotein</keyword>
<dbReference type="SUPFAM" id="SSF55315">
    <property type="entry name" value="L30e-like"/>
    <property type="match status" value="1"/>
</dbReference>
<organism evidence="2 3">
    <name type="scientific">Ligilactobacillus acidipiscis</name>
    <dbReference type="NCBI Taxonomy" id="89059"/>
    <lineage>
        <taxon>Bacteria</taxon>
        <taxon>Bacillati</taxon>
        <taxon>Bacillota</taxon>
        <taxon>Bacilli</taxon>
        <taxon>Lactobacillales</taxon>
        <taxon>Lactobacillaceae</taxon>
        <taxon>Ligilactobacillus</taxon>
    </lineage>
</organism>
<dbReference type="GeneID" id="95349159"/>
<dbReference type="Proteomes" id="UP000190935">
    <property type="component" value="Chromosome I"/>
</dbReference>
<dbReference type="RefSeq" id="WP_010496176.1">
    <property type="nucleotide sequence ID" value="NZ_JAQDEX010000004.1"/>
</dbReference>
<feature type="domain" description="Ribosomal protein eL8/eL30/eS12/Gadd45" evidence="1">
    <location>
        <begin position="6"/>
        <end position="88"/>
    </location>
</feature>
<dbReference type="EMBL" id="LT630287">
    <property type="protein sequence ID" value="SFV40478.1"/>
    <property type="molecule type" value="Genomic_DNA"/>
</dbReference>
<reference evidence="3" key="1">
    <citation type="submission" date="2016-11" db="EMBL/GenBank/DDBJ databases">
        <authorList>
            <person name="Papadimitriou K."/>
        </authorList>
    </citation>
    <scope>NUCLEOTIDE SEQUENCE [LARGE SCALE GENOMIC DNA]</scope>
    <source>
        <strain evidence="3">ACA-DC 1533</strain>
    </source>
</reference>
<evidence type="ECO:0000313" key="2">
    <source>
        <dbReference type="EMBL" id="SFV40478.1"/>
    </source>
</evidence>
<dbReference type="KEGG" id="laca:LAC1533_1058"/>